<proteinExistence type="predicted"/>
<evidence type="ECO:0000313" key="1">
    <source>
        <dbReference type="EMBL" id="GAJ23853.1"/>
    </source>
</evidence>
<reference evidence="1" key="1">
    <citation type="journal article" date="2014" name="Front. Microbiol.">
        <title>High frequency of phylogenetically diverse reductive dehalogenase-homologous genes in deep subseafloor sedimentary metagenomes.</title>
        <authorList>
            <person name="Kawai M."/>
            <person name="Futagami T."/>
            <person name="Toyoda A."/>
            <person name="Takaki Y."/>
            <person name="Nishi S."/>
            <person name="Hori S."/>
            <person name="Arai W."/>
            <person name="Tsubouchi T."/>
            <person name="Morono Y."/>
            <person name="Uchiyama I."/>
            <person name="Ito T."/>
            <person name="Fujiyama A."/>
            <person name="Inagaki F."/>
            <person name="Takami H."/>
        </authorList>
    </citation>
    <scope>NUCLEOTIDE SEQUENCE</scope>
    <source>
        <strain evidence="1">Expedition CK06-06</strain>
    </source>
</reference>
<gene>
    <name evidence="1" type="ORF">S12H4_61964</name>
</gene>
<accession>X1V267</accession>
<feature type="non-terminal residue" evidence="1">
    <location>
        <position position="1"/>
    </location>
</feature>
<comment type="caution">
    <text evidence="1">The sequence shown here is derived from an EMBL/GenBank/DDBJ whole genome shotgun (WGS) entry which is preliminary data.</text>
</comment>
<dbReference type="EMBL" id="BARW01041339">
    <property type="protein sequence ID" value="GAJ23853.1"/>
    <property type="molecule type" value="Genomic_DNA"/>
</dbReference>
<protein>
    <submittedName>
        <fullName evidence="1">Uncharacterized protein</fullName>
    </submittedName>
</protein>
<organism evidence="1">
    <name type="scientific">marine sediment metagenome</name>
    <dbReference type="NCBI Taxonomy" id="412755"/>
    <lineage>
        <taxon>unclassified sequences</taxon>
        <taxon>metagenomes</taxon>
        <taxon>ecological metagenomes</taxon>
    </lineage>
</organism>
<sequence>VRAISILEKDEFPFADIVSHRLPLTRLKEAMQAILTGAKIEDRELVKALDISTGL</sequence>
<dbReference type="AlphaFoldDB" id="X1V267"/>
<name>X1V267_9ZZZZ</name>